<protein>
    <submittedName>
        <fullName evidence="2">Uncharacterized protein</fullName>
    </submittedName>
</protein>
<evidence type="ECO:0000256" key="1">
    <source>
        <dbReference type="SAM" id="MobiDB-lite"/>
    </source>
</evidence>
<dbReference type="EMBL" id="JAHLQT010011644">
    <property type="protein sequence ID" value="KAG7171755.1"/>
    <property type="molecule type" value="Genomic_DNA"/>
</dbReference>
<feature type="region of interest" description="Disordered" evidence="1">
    <location>
        <begin position="1"/>
        <end position="25"/>
    </location>
</feature>
<dbReference type="AlphaFoldDB" id="A0A8J5N228"/>
<evidence type="ECO:0000313" key="3">
    <source>
        <dbReference type="Proteomes" id="UP000747542"/>
    </source>
</evidence>
<evidence type="ECO:0000313" key="2">
    <source>
        <dbReference type="EMBL" id="KAG7171755.1"/>
    </source>
</evidence>
<comment type="caution">
    <text evidence="2">The sequence shown here is derived from an EMBL/GenBank/DDBJ whole genome shotgun (WGS) entry which is preliminary data.</text>
</comment>
<proteinExistence type="predicted"/>
<dbReference type="Proteomes" id="UP000747542">
    <property type="component" value="Unassembled WGS sequence"/>
</dbReference>
<gene>
    <name evidence="2" type="ORF">Hamer_G030750</name>
</gene>
<sequence length="48" mass="5418">MLPRPSPSLPSSGPHQHLHRGPCLLSYRPDPQVLHHLPQVTFLEITET</sequence>
<organism evidence="2 3">
    <name type="scientific">Homarus americanus</name>
    <name type="common">American lobster</name>
    <dbReference type="NCBI Taxonomy" id="6706"/>
    <lineage>
        <taxon>Eukaryota</taxon>
        <taxon>Metazoa</taxon>
        <taxon>Ecdysozoa</taxon>
        <taxon>Arthropoda</taxon>
        <taxon>Crustacea</taxon>
        <taxon>Multicrustacea</taxon>
        <taxon>Malacostraca</taxon>
        <taxon>Eumalacostraca</taxon>
        <taxon>Eucarida</taxon>
        <taxon>Decapoda</taxon>
        <taxon>Pleocyemata</taxon>
        <taxon>Astacidea</taxon>
        <taxon>Nephropoidea</taxon>
        <taxon>Nephropidae</taxon>
        <taxon>Homarus</taxon>
    </lineage>
</organism>
<keyword evidence="3" id="KW-1185">Reference proteome</keyword>
<name>A0A8J5N228_HOMAM</name>
<reference evidence="2" key="1">
    <citation type="journal article" date="2021" name="Sci. Adv.">
        <title>The American lobster genome reveals insights on longevity, neural, and immune adaptations.</title>
        <authorList>
            <person name="Polinski J.M."/>
            <person name="Zimin A.V."/>
            <person name="Clark K.F."/>
            <person name="Kohn A.B."/>
            <person name="Sadowski N."/>
            <person name="Timp W."/>
            <person name="Ptitsyn A."/>
            <person name="Khanna P."/>
            <person name="Romanova D.Y."/>
            <person name="Williams P."/>
            <person name="Greenwood S.J."/>
            <person name="Moroz L.L."/>
            <person name="Walt D.R."/>
            <person name="Bodnar A.G."/>
        </authorList>
    </citation>
    <scope>NUCLEOTIDE SEQUENCE</scope>
    <source>
        <strain evidence="2">GMGI-L3</strain>
    </source>
</reference>
<accession>A0A8J5N228</accession>